<keyword evidence="3" id="KW-1185">Reference proteome</keyword>
<dbReference type="EMBL" id="BQNB010011610">
    <property type="protein sequence ID" value="GJS92836.1"/>
    <property type="molecule type" value="Genomic_DNA"/>
</dbReference>
<reference evidence="2" key="1">
    <citation type="journal article" date="2022" name="Int. J. Mol. Sci.">
        <title>Draft Genome of Tanacetum Coccineum: Genomic Comparison of Closely Related Tanacetum-Family Plants.</title>
        <authorList>
            <person name="Yamashiro T."/>
            <person name="Shiraishi A."/>
            <person name="Nakayama K."/>
            <person name="Satake H."/>
        </authorList>
    </citation>
    <scope>NUCLEOTIDE SEQUENCE</scope>
</reference>
<evidence type="ECO:0000259" key="1">
    <source>
        <dbReference type="Pfam" id="PF07727"/>
    </source>
</evidence>
<proteinExistence type="predicted"/>
<dbReference type="Pfam" id="PF07727">
    <property type="entry name" value="RVT_2"/>
    <property type="match status" value="1"/>
</dbReference>
<sequence>MLSLPHAILVIQNKHTYQTLRSEFRWTKDHPLTQVRGNPSKPVQTRQKLATDPEMCMFALTVRRKLHQFDRDYTYGNLVDKPLAKHNQAKVGYGKTKRMRPKLLIRNKARSLVAKGYARRVMDVKMAFLNGPMKEEVYVAQPDGFVDPDHPEKITSKESFLYGLKISSESLHFSDADHAGCLDTRKSTSRGIQFLGPSSRFIGLQLHKYRLYCDSVSHWQSLHPRAALSYQAHPYSTEYKLADMFTKALPEKGFQYLVRRIGMRCLTPAELEVLTNESA</sequence>
<name>A0ABQ4ZTZ7_9ASTR</name>
<dbReference type="InterPro" id="IPR013103">
    <property type="entry name" value="RVT_2"/>
</dbReference>
<evidence type="ECO:0000313" key="2">
    <source>
        <dbReference type="EMBL" id="GJS92836.1"/>
    </source>
</evidence>
<organism evidence="2 3">
    <name type="scientific">Tanacetum coccineum</name>
    <dbReference type="NCBI Taxonomy" id="301880"/>
    <lineage>
        <taxon>Eukaryota</taxon>
        <taxon>Viridiplantae</taxon>
        <taxon>Streptophyta</taxon>
        <taxon>Embryophyta</taxon>
        <taxon>Tracheophyta</taxon>
        <taxon>Spermatophyta</taxon>
        <taxon>Magnoliopsida</taxon>
        <taxon>eudicotyledons</taxon>
        <taxon>Gunneridae</taxon>
        <taxon>Pentapetalae</taxon>
        <taxon>asterids</taxon>
        <taxon>campanulids</taxon>
        <taxon>Asterales</taxon>
        <taxon>Asteraceae</taxon>
        <taxon>Asteroideae</taxon>
        <taxon>Anthemideae</taxon>
        <taxon>Anthemidinae</taxon>
        <taxon>Tanacetum</taxon>
    </lineage>
</organism>
<comment type="caution">
    <text evidence="2">The sequence shown here is derived from an EMBL/GenBank/DDBJ whole genome shotgun (WGS) entry which is preliminary data.</text>
</comment>
<gene>
    <name evidence="2" type="ORF">Tco_0799804</name>
</gene>
<reference evidence="2" key="2">
    <citation type="submission" date="2022-01" db="EMBL/GenBank/DDBJ databases">
        <authorList>
            <person name="Yamashiro T."/>
            <person name="Shiraishi A."/>
            <person name="Satake H."/>
            <person name="Nakayama K."/>
        </authorList>
    </citation>
    <scope>NUCLEOTIDE SEQUENCE</scope>
</reference>
<accession>A0ABQ4ZTZ7</accession>
<feature type="domain" description="Reverse transcriptase Ty1/copia-type" evidence="1">
    <location>
        <begin position="120"/>
        <end position="167"/>
    </location>
</feature>
<evidence type="ECO:0000313" key="3">
    <source>
        <dbReference type="Proteomes" id="UP001151760"/>
    </source>
</evidence>
<dbReference type="Proteomes" id="UP001151760">
    <property type="component" value="Unassembled WGS sequence"/>
</dbReference>
<protein>
    <submittedName>
        <fullName evidence="2">Retrovirus-related pol polyprotein from transposon TNT 1-94</fullName>
    </submittedName>
</protein>